<dbReference type="EMBL" id="NXLQ01000028">
    <property type="protein sequence ID" value="RDU62836.1"/>
    <property type="molecule type" value="Genomic_DNA"/>
</dbReference>
<proteinExistence type="predicted"/>
<dbReference type="InterPro" id="IPR008471">
    <property type="entry name" value="MnmC-like_methylTransf"/>
</dbReference>
<organism evidence="2 3">
    <name type="scientific">Helicobacter didelphidarum</name>
    <dbReference type="NCBI Taxonomy" id="2040648"/>
    <lineage>
        <taxon>Bacteria</taxon>
        <taxon>Pseudomonadati</taxon>
        <taxon>Campylobacterota</taxon>
        <taxon>Epsilonproteobacteria</taxon>
        <taxon>Campylobacterales</taxon>
        <taxon>Helicobacteraceae</taxon>
        <taxon>Helicobacter</taxon>
    </lineage>
</organism>
<accession>A0A3D8ID15</accession>
<evidence type="ECO:0000313" key="3">
    <source>
        <dbReference type="Proteomes" id="UP000256379"/>
    </source>
</evidence>
<dbReference type="Pfam" id="PF05430">
    <property type="entry name" value="Methyltransf_30"/>
    <property type="match status" value="1"/>
</dbReference>
<sequence>MNDQLQDNIVRGCDKSLSAYNVTYKQSYHSKSLGAYSETIIKHIIPAALFFRHITSSRYTISNKQDFYKNFSQEILQTIHSYQNLTSQGMPYTDIYLTQQNFLHNLFNQSLLINQATSQHTIHSTILRPIRILDICFGLGYNAMLGLETFQCCEIYSPEKDYLLPELLKFDYTNIANAHKILNELQKNRVYNHKKQTLYFLHGNALHILESFPQGFFDIVFQDAFSQAQNPELWSKQYFQKLDYITAKNCIITTYAKAKNILESAQHANFSTIKYEHGSIFYK</sequence>
<dbReference type="PANTHER" id="PTHR39963">
    <property type="entry name" value="SLL0983 PROTEIN"/>
    <property type="match status" value="1"/>
</dbReference>
<dbReference type="GO" id="GO:0016645">
    <property type="term" value="F:oxidoreductase activity, acting on the CH-NH group of donors"/>
    <property type="evidence" value="ECO:0007669"/>
    <property type="project" value="InterPro"/>
</dbReference>
<reference evidence="2 3" key="1">
    <citation type="submission" date="2018-04" db="EMBL/GenBank/DDBJ databases">
        <title>Novel Campyloabacter and Helicobacter Species and Strains.</title>
        <authorList>
            <person name="Mannion A.J."/>
            <person name="Shen Z."/>
            <person name="Fox J.G."/>
        </authorList>
    </citation>
    <scope>NUCLEOTIDE SEQUENCE [LARGE SCALE GENOMIC DNA]</scope>
    <source>
        <strain evidence="2 3">MIT 17-337</strain>
    </source>
</reference>
<dbReference type="Gene3D" id="3.40.50.150">
    <property type="entry name" value="Vaccinia Virus protein VP39"/>
    <property type="match status" value="1"/>
</dbReference>
<dbReference type="SUPFAM" id="SSF53335">
    <property type="entry name" value="S-adenosyl-L-methionine-dependent methyltransferases"/>
    <property type="match status" value="1"/>
</dbReference>
<dbReference type="InterPro" id="IPR029063">
    <property type="entry name" value="SAM-dependent_MTases_sf"/>
</dbReference>
<dbReference type="AlphaFoldDB" id="A0A3D8ID15"/>
<evidence type="ECO:0000259" key="1">
    <source>
        <dbReference type="Pfam" id="PF05430"/>
    </source>
</evidence>
<comment type="caution">
    <text evidence="2">The sequence shown here is derived from an EMBL/GenBank/DDBJ whole genome shotgun (WGS) entry which is preliminary data.</text>
</comment>
<name>A0A3D8ID15_9HELI</name>
<feature type="domain" description="MnmC-like methyltransferase" evidence="1">
    <location>
        <begin position="186"/>
        <end position="273"/>
    </location>
</feature>
<keyword evidence="3" id="KW-1185">Reference proteome</keyword>
<dbReference type="PANTHER" id="PTHR39963:SF1">
    <property type="entry name" value="MNMC-LIKE METHYLTRANSFERASE DOMAIN-CONTAINING PROTEIN"/>
    <property type="match status" value="1"/>
</dbReference>
<gene>
    <name evidence="2" type="ORF">CQA53_09005</name>
</gene>
<protein>
    <recommendedName>
        <fullName evidence="1">MnmC-like methyltransferase domain-containing protein</fullName>
    </recommendedName>
</protein>
<evidence type="ECO:0000313" key="2">
    <source>
        <dbReference type="EMBL" id="RDU62836.1"/>
    </source>
</evidence>
<dbReference type="OrthoDB" id="9786494at2"/>
<dbReference type="Proteomes" id="UP000256379">
    <property type="component" value="Unassembled WGS sequence"/>
</dbReference>
<dbReference type="RefSeq" id="WP_115543673.1">
    <property type="nucleotide sequence ID" value="NZ_NXLQ01000028.1"/>
</dbReference>